<evidence type="ECO:0000313" key="1">
    <source>
        <dbReference type="EMBL" id="UYP45540.1"/>
    </source>
</evidence>
<organism evidence="1 2">
    <name type="scientific">Candidatus Lokiarchaeum ossiferum</name>
    <dbReference type="NCBI Taxonomy" id="2951803"/>
    <lineage>
        <taxon>Archaea</taxon>
        <taxon>Promethearchaeati</taxon>
        <taxon>Promethearchaeota</taxon>
        <taxon>Promethearchaeia</taxon>
        <taxon>Promethearchaeales</taxon>
        <taxon>Promethearchaeaceae</taxon>
        <taxon>Candidatus Lokiarchaeum</taxon>
    </lineage>
</organism>
<accession>A0ABY6HPT8</accession>
<sequence length="769" mass="90987">MVLQSKQNSFYESQNSTKDSSQLLTELRFLLEHSVEARKVTLREYFSLLLKFNQQGSAKKLKDHFHEDNFKESCKTSHNQALLEIIMRVFSEYESMYLDTSEEILWHIIEYLIVKLSDYQYCTECFNWQISEIPRMSKKNEKEKQKKWFCSSCQNRVTIFPKFELFPDFLEYFIRLNSDVSRFKRIKKKLFKKWSKGLSFNSKKHQHLIILFYELFEDLYSYAKKQSDIKGIYKIWSIGQKFNFISLFKEDPAYVFVADHLVKQIERADFSDYSMCLDYVGKMAPPGKYSIQDFLLKGGIEKNIVRAVSTCELDKFQHSFNFGVNNGLIQHEEFLSSPHFNAACSRGLFFALKNSHFDKFEDLVDLIHFYGINTPASGISNRYRLMGEIFINSIRMQRLDRTFSILKFGLKHKLYNHPSSKERLQQIKSLKRNKQLIQCLKNLMDIKNGVNLNEMLNFIYYYLPPKIFEYFTDLFEFITDEDELINYMNDFVDNFTLYGLSLKKIGTTSHFMKNIKKILSTKILYQDEVEILYSKRTILLSRSNLYELRRRIHSKQRNYEFLMLGMVMKGGLGPQGFGFVYLTPRGEMVEICSDSKANDAYIVHFKQFLKTDFINELEAKIRTLSLTIYQRERLLEILEGKLGYSQLIGYKKEQFILHQVKDFLEDEFDFKRITSDEISKLFHSLENKIHAILSPVSLVDQYRCRLDLVTQGKVSPGDIAKLTSLGEKSHFDLLQERYFYQSILQVYKKKFQNDDSFSDPNVYGDIDLI</sequence>
<name>A0ABY6HPT8_9ARCH</name>
<evidence type="ECO:0000313" key="2">
    <source>
        <dbReference type="Proteomes" id="UP001208689"/>
    </source>
</evidence>
<protein>
    <submittedName>
        <fullName evidence="1">Uncharacterized protein</fullName>
    </submittedName>
</protein>
<proteinExistence type="predicted"/>
<dbReference type="EMBL" id="CP104013">
    <property type="protein sequence ID" value="UYP45540.1"/>
    <property type="molecule type" value="Genomic_DNA"/>
</dbReference>
<gene>
    <name evidence="1" type="ORF">NEF87_001825</name>
</gene>
<reference evidence="1" key="1">
    <citation type="submission" date="2022-09" db="EMBL/GenBank/DDBJ databases">
        <title>Actin cytoskeleton and complex cell architecture in an #Asgard archaeon.</title>
        <authorList>
            <person name="Ponce Toledo R.I."/>
            <person name="Schleper C."/>
            <person name="Rodrigues Oliveira T."/>
            <person name="Wollweber F."/>
            <person name="Xu J."/>
            <person name="Rittmann S."/>
            <person name="Klingl A."/>
            <person name="Pilhofer M."/>
        </authorList>
    </citation>
    <scope>NUCLEOTIDE SEQUENCE</scope>
    <source>
        <strain evidence="1">B-35</strain>
    </source>
</reference>
<keyword evidence="2" id="KW-1185">Reference proteome</keyword>
<dbReference type="Proteomes" id="UP001208689">
    <property type="component" value="Chromosome"/>
</dbReference>